<accession>A0A1H9BT51</accession>
<name>A0A1H9BT51_9GAMM</name>
<dbReference type="InterPro" id="IPR011990">
    <property type="entry name" value="TPR-like_helical_dom_sf"/>
</dbReference>
<reference evidence="2 3" key="1">
    <citation type="submission" date="2016-10" db="EMBL/GenBank/DDBJ databases">
        <authorList>
            <person name="de Groot N.N."/>
        </authorList>
    </citation>
    <scope>NUCLEOTIDE SEQUENCE [LARGE SCALE GENOMIC DNA]</scope>
    <source>
        <strain evidence="2 3">B7-7</strain>
    </source>
</reference>
<dbReference type="GO" id="GO:0009100">
    <property type="term" value="P:glycoprotein metabolic process"/>
    <property type="evidence" value="ECO:0007669"/>
    <property type="project" value="UniProtKB-ARBA"/>
</dbReference>
<dbReference type="Pfam" id="PF14559">
    <property type="entry name" value="TPR_19"/>
    <property type="match status" value="1"/>
</dbReference>
<proteinExistence type="predicted"/>
<sequence>MPPTPSLSLQALLQQARQAFAAGQPQAAQTHLLAALEQAPDYLPTYEQLAQLYLQCHQVQEAYQVTQVGLKQQPDHLGLQLLSVQTLLKAGAVQQASRYESALLTALDAAPLQVMPLLAELRRFQGRLPEAVTLMRQALQHSLTYAPTPAAPSTAAREDFGDRHQALLEKTLVQLAAAGVHAFTTSGTLLGLVRDGRLLPFDKDVDVGLPFAEMQAAIDCLTRQGWQEHLASYGLANPRCLRHSSGLILDLCGFVFEEASQRTLAGFWLPQAPWAWQRITEYPPLKLQRQNTPVGEIWAVQDPQAWLTALYGDGWITPDPDFNTVVAAKNLRGFSLLTEYYACLYLRQHWQKRQLNKVAALVNALHAHRADDALFLAVQQQLNQEGHKGHANE</sequence>
<feature type="domain" description="LicD/FKTN/FKRP nucleotidyltransferase" evidence="1">
    <location>
        <begin position="179"/>
        <end position="219"/>
    </location>
</feature>
<dbReference type="InterPro" id="IPR007074">
    <property type="entry name" value="LicD/FKTN/FKRP_NTP_transf"/>
</dbReference>
<evidence type="ECO:0000313" key="3">
    <source>
        <dbReference type="Proteomes" id="UP000199496"/>
    </source>
</evidence>
<dbReference type="STRING" id="867345.SAMN05421693_11075"/>
<dbReference type="EMBL" id="FOFO01000010">
    <property type="protein sequence ID" value="SEP91881.1"/>
    <property type="molecule type" value="Genomic_DNA"/>
</dbReference>
<dbReference type="AlphaFoldDB" id="A0A1H9BT51"/>
<protein>
    <submittedName>
        <fullName evidence="2">LicD family protein</fullName>
    </submittedName>
</protein>
<dbReference type="OrthoDB" id="9802794at2"/>
<gene>
    <name evidence="2" type="ORF">SAMN05421693_11075</name>
</gene>
<keyword evidence="3" id="KW-1185">Reference proteome</keyword>
<dbReference type="Gene3D" id="1.25.40.10">
    <property type="entry name" value="Tetratricopeptide repeat domain"/>
    <property type="match status" value="1"/>
</dbReference>
<evidence type="ECO:0000259" key="1">
    <source>
        <dbReference type="Pfam" id="PF04991"/>
    </source>
</evidence>
<evidence type="ECO:0000313" key="2">
    <source>
        <dbReference type="EMBL" id="SEP91881.1"/>
    </source>
</evidence>
<dbReference type="Proteomes" id="UP000199496">
    <property type="component" value="Unassembled WGS sequence"/>
</dbReference>
<organism evidence="2 3">
    <name type="scientific">Ectothiorhodospira magna</name>
    <dbReference type="NCBI Taxonomy" id="867345"/>
    <lineage>
        <taxon>Bacteria</taxon>
        <taxon>Pseudomonadati</taxon>
        <taxon>Pseudomonadota</taxon>
        <taxon>Gammaproteobacteria</taxon>
        <taxon>Chromatiales</taxon>
        <taxon>Ectothiorhodospiraceae</taxon>
        <taxon>Ectothiorhodospira</taxon>
    </lineage>
</organism>
<dbReference type="RefSeq" id="WP_143339664.1">
    <property type="nucleotide sequence ID" value="NZ_FOFO01000010.1"/>
</dbReference>
<dbReference type="Pfam" id="PF04991">
    <property type="entry name" value="LicD"/>
    <property type="match status" value="1"/>
</dbReference>
<dbReference type="SUPFAM" id="SSF48452">
    <property type="entry name" value="TPR-like"/>
    <property type="match status" value="1"/>
</dbReference>